<feature type="compositionally biased region" description="Basic and acidic residues" evidence="1">
    <location>
        <begin position="1015"/>
        <end position="1030"/>
    </location>
</feature>
<feature type="region of interest" description="Disordered" evidence="1">
    <location>
        <begin position="271"/>
        <end position="298"/>
    </location>
</feature>
<feature type="compositionally biased region" description="Polar residues" evidence="1">
    <location>
        <begin position="185"/>
        <end position="198"/>
    </location>
</feature>
<feature type="compositionally biased region" description="Basic and acidic residues" evidence="1">
    <location>
        <begin position="116"/>
        <end position="129"/>
    </location>
</feature>
<feature type="region of interest" description="Disordered" evidence="1">
    <location>
        <begin position="721"/>
        <end position="769"/>
    </location>
</feature>
<keyword evidence="3" id="KW-1185">Reference proteome</keyword>
<dbReference type="EMBL" id="FJUX01000002">
    <property type="protein sequence ID" value="CZS89250.1"/>
    <property type="molecule type" value="Genomic_DNA"/>
</dbReference>
<feature type="region of interest" description="Disordered" evidence="1">
    <location>
        <begin position="572"/>
        <end position="617"/>
    </location>
</feature>
<feature type="compositionally biased region" description="Basic and acidic residues" evidence="1">
    <location>
        <begin position="200"/>
        <end position="212"/>
    </location>
</feature>
<evidence type="ECO:0000313" key="3">
    <source>
        <dbReference type="Proteomes" id="UP000178912"/>
    </source>
</evidence>
<name>A0A1E1JU95_9HELO</name>
<feature type="region of interest" description="Disordered" evidence="1">
    <location>
        <begin position="185"/>
        <end position="229"/>
    </location>
</feature>
<dbReference type="OrthoDB" id="303614at2759"/>
<dbReference type="PANTHER" id="PTHR43102:SF2">
    <property type="entry name" value="GAF DOMAIN-CONTAINING PROTEIN"/>
    <property type="match status" value="1"/>
</dbReference>
<reference evidence="3" key="1">
    <citation type="submission" date="2016-03" db="EMBL/GenBank/DDBJ databases">
        <authorList>
            <person name="Guldener U."/>
        </authorList>
    </citation>
    <scope>NUCLEOTIDE SEQUENCE [LARGE SCALE GENOMIC DNA]</scope>
    <source>
        <strain evidence="3">04CH-RAC-A.6.1</strain>
    </source>
</reference>
<evidence type="ECO:0000256" key="1">
    <source>
        <dbReference type="SAM" id="MobiDB-lite"/>
    </source>
</evidence>
<accession>A0A1E1JU95</accession>
<sequence length="1050" mass="117569">MDFSNRETGMTEFLEGLRDETISTERSQSNAESHQFCNEGMGNFLDQLEDYDEAARIEDEAEEAGRLLKAKKPAKTGKKSRGARILNKMLGRDNMENAPAQDSSKPGAEPESSDETCYRDQRPADDDVGLKPSPYVHPLEYNLAARDEVVHMNPANDSISAKPELVEGIHVARHRGLAHKALFGRSQSQENFPTTLKGTSEGDRRTSNESDSIRFQNSMNTDNHPNSKKPLKIQECMNIPRFTDAQEHADVSPEHVFLDIQECTKIQRSTNTRRRTEICPEQAPPSPTQSHLERPPSKTYEEYTKRFRNEELEGLVEYCSPDELHDPSWRQYLESYSRGHFNMSEPPHPPNFRLGFEYLPSFLPPGESSRIQMSSEYEVLWPEWGQEKAADLIRLAMRRFGTSSVSLSFFDEAYEIFKAEAGYNCSHLNRAESFAAHCLFSKDVLVVLDTEKDWRFRKNPLVVQLPKIRFWAGAPMISTCGEVLGVFAIFSAKPRASFTHVERRKLAEFTDLVMQDLKAQLETLRNRVRTTPLLDRDTFDYVPKRPKSIQSVTGSSGIDPDLVPPALTYHKIKTPKPQQPRSFSSRASRDPLLNPSEQTPPSSAESNNGYFDNLSNLRTPDNHCSGEFLMTQEKSFNNSMVFYPSGLAMSTHRPFSDSDLTSLYPHPPNTPVGEKSERELSTNPKFVFDWSDFDKPTDEHCAESIEDSGSDTAAAIRRTNPRDLAGSTIMQPGVTPVEGCVPHIDSQRGCGTDGTEHGSGGTYQRNAGFGGDKFLIRSNSFTRNVTKPTDGNFLDAPRGQVSSQATPTRNGLRTDTQDPLIDSTTSSEKHHATCQVDERDMVPFHQPSYSIAPSVTSGWSMDSEDLREAATACALYCRDLGYDLIYAVEIKPKTQFMSDEEILKAGGLQKRILVSHGLDHAKDLSSATHLRALRSRGGEYWYNPAGAEGGYQSGRLISIHFDDGGPITKRSSGIVLGAIRMSGRATNGEMLSSAAELEGLTNFGRMLKNILRPSERAQTRSNIERPHPTNEAEDLYTKTQSFNDSRSRTY</sequence>
<protein>
    <recommendedName>
        <fullName evidence="4">GAF domain-containing protein</fullName>
    </recommendedName>
</protein>
<dbReference type="PANTHER" id="PTHR43102">
    <property type="entry name" value="SLR1143 PROTEIN"/>
    <property type="match status" value="1"/>
</dbReference>
<evidence type="ECO:0000313" key="2">
    <source>
        <dbReference type="EMBL" id="CZS89250.1"/>
    </source>
</evidence>
<feature type="compositionally biased region" description="Basic residues" evidence="1">
    <location>
        <begin position="68"/>
        <end position="82"/>
    </location>
</feature>
<feature type="region of interest" description="Disordered" evidence="1">
    <location>
        <begin position="786"/>
        <end position="830"/>
    </location>
</feature>
<feature type="compositionally biased region" description="Polar residues" evidence="1">
    <location>
        <begin position="595"/>
        <end position="617"/>
    </location>
</feature>
<dbReference type="Proteomes" id="UP000178912">
    <property type="component" value="Unassembled WGS sequence"/>
</dbReference>
<dbReference type="Gene3D" id="3.30.450.40">
    <property type="match status" value="1"/>
</dbReference>
<organism evidence="2 3">
    <name type="scientific">Rhynchosporium agropyri</name>
    <dbReference type="NCBI Taxonomy" id="914238"/>
    <lineage>
        <taxon>Eukaryota</taxon>
        <taxon>Fungi</taxon>
        <taxon>Dikarya</taxon>
        <taxon>Ascomycota</taxon>
        <taxon>Pezizomycotina</taxon>
        <taxon>Leotiomycetes</taxon>
        <taxon>Helotiales</taxon>
        <taxon>Ploettnerulaceae</taxon>
        <taxon>Rhynchosporium</taxon>
    </lineage>
</organism>
<feature type="compositionally biased region" description="Polar residues" evidence="1">
    <location>
        <begin position="800"/>
        <end position="814"/>
    </location>
</feature>
<feature type="region of interest" description="Disordered" evidence="1">
    <location>
        <begin position="1015"/>
        <end position="1034"/>
    </location>
</feature>
<dbReference type="AlphaFoldDB" id="A0A1E1JU95"/>
<proteinExistence type="predicted"/>
<dbReference type="InterPro" id="IPR029016">
    <property type="entry name" value="GAF-like_dom_sf"/>
</dbReference>
<evidence type="ECO:0008006" key="4">
    <source>
        <dbReference type="Google" id="ProtNLM"/>
    </source>
</evidence>
<gene>
    <name evidence="2" type="ORF">RAG0_00653</name>
</gene>
<feature type="region of interest" description="Disordered" evidence="1">
    <location>
        <begin position="65"/>
        <end position="132"/>
    </location>
</feature>
<feature type="compositionally biased region" description="Polar residues" evidence="1">
    <location>
        <begin position="213"/>
        <end position="224"/>
    </location>
</feature>
<dbReference type="SUPFAM" id="SSF55781">
    <property type="entry name" value="GAF domain-like"/>
    <property type="match status" value="1"/>
</dbReference>